<evidence type="ECO:0000256" key="3">
    <source>
        <dbReference type="ARBA" id="ARBA00023054"/>
    </source>
</evidence>
<dbReference type="NCBIfam" id="NF005833">
    <property type="entry name" value="PRK07737.1"/>
    <property type="match status" value="1"/>
</dbReference>
<dbReference type="KEGG" id="surl:BI350_13740"/>
<dbReference type="GO" id="GO:0009424">
    <property type="term" value="C:bacterial-type flagellum hook"/>
    <property type="evidence" value="ECO:0007669"/>
    <property type="project" value="UniProtKB-UniRule"/>
</dbReference>
<dbReference type="InterPro" id="IPR003481">
    <property type="entry name" value="FliD_N"/>
</dbReference>
<keyword evidence="4 5" id="KW-0975">Bacterial flagellum</keyword>
<feature type="domain" description="Flagellar hook-associated protein 2 C-terminal" evidence="7">
    <location>
        <begin position="216"/>
        <end position="477"/>
    </location>
</feature>
<dbReference type="GO" id="GO:0009421">
    <property type="term" value="C:bacterial-type flagellum filament cap"/>
    <property type="evidence" value="ECO:0007669"/>
    <property type="project" value="InterPro"/>
</dbReference>
<evidence type="ECO:0000313" key="8">
    <source>
        <dbReference type="EMBL" id="AOV09253.1"/>
    </source>
</evidence>
<accession>A0A1D8JKN7</accession>
<dbReference type="GO" id="GO:0007155">
    <property type="term" value="P:cell adhesion"/>
    <property type="evidence" value="ECO:0007669"/>
    <property type="project" value="InterPro"/>
</dbReference>
<dbReference type="GO" id="GO:0005576">
    <property type="term" value="C:extracellular region"/>
    <property type="evidence" value="ECO:0007669"/>
    <property type="project" value="UniProtKB-SubCell"/>
</dbReference>
<comment type="subcellular location">
    <subcellularLocation>
        <location evidence="5">Secreted</location>
    </subcellularLocation>
    <subcellularLocation>
        <location evidence="5">Bacterial flagellum</location>
    </subcellularLocation>
</comment>
<evidence type="ECO:0000256" key="1">
    <source>
        <dbReference type="ARBA" id="ARBA00009764"/>
    </source>
</evidence>
<dbReference type="Pfam" id="PF02465">
    <property type="entry name" value="FliD_N"/>
    <property type="match status" value="1"/>
</dbReference>
<comment type="subunit">
    <text evidence="2 5">Homopentamer.</text>
</comment>
<evidence type="ECO:0000259" key="6">
    <source>
        <dbReference type="Pfam" id="PF02465"/>
    </source>
</evidence>
<evidence type="ECO:0000259" key="7">
    <source>
        <dbReference type="Pfam" id="PF07195"/>
    </source>
</evidence>
<dbReference type="InterPro" id="IPR010809">
    <property type="entry name" value="FliD_C"/>
</dbReference>
<comment type="function">
    <text evidence="5">Required for morphogenesis and for the elongation of the flagellar filament by facilitating polymerization of the flagellin monomers at the tip of growing filament. Forms a capping structure, which prevents flagellin subunits (transported through the central channel of the flagellum) from leaking out without polymerization at the distal end.</text>
</comment>
<keyword evidence="9" id="KW-1185">Reference proteome</keyword>
<dbReference type="Proteomes" id="UP000185746">
    <property type="component" value="Chromosome"/>
</dbReference>
<gene>
    <name evidence="8" type="ORF">BI350_13740</name>
</gene>
<dbReference type="EMBL" id="CP017560">
    <property type="protein sequence ID" value="AOV09253.1"/>
    <property type="molecule type" value="Genomic_DNA"/>
</dbReference>
<dbReference type="GO" id="GO:0071973">
    <property type="term" value="P:bacterial-type flagellum-dependent cell motility"/>
    <property type="evidence" value="ECO:0007669"/>
    <property type="project" value="TreeGrafter"/>
</dbReference>
<protein>
    <recommendedName>
        <fullName evidence="5">Flagellar hook-associated protein 2</fullName>
        <shortName evidence="5">HAP2</shortName>
    </recommendedName>
    <alternativeName>
        <fullName evidence="5">Flagellar cap protein</fullName>
    </alternativeName>
</protein>
<dbReference type="PANTHER" id="PTHR30288">
    <property type="entry name" value="FLAGELLAR CAP/ASSEMBLY PROTEIN FLID"/>
    <property type="match status" value="1"/>
</dbReference>
<evidence type="ECO:0000256" key="5">
    <source>
        <dbReference type="RuleBase" id="RU362066"/>
    </source>
</evidence>
<dbReference type="AlphaFoldDB" id="A0A1D8JKN7"/>
<evidence type="ECO:0000256" key="2">
    <source>
        <dbReference type="ARBA" id="ARBA00011255"/>
    </source>
</evidence>
<dbReference type="PANTHER" id="PTHR30288:SF0">
    <property type="entry name" value="FLAGELLAR HOOK-ASSOCIATED PROTEIN 2"/>
    <property type="match status" value="1"/>
</dbReference>
<evidence type="ECO:0000256" key="4">
    <source>
        <dbReference type="ARBA" id="ARBA00023143"/>
    </source>
</evidence>
<keyword evidence="5" id="KW-0964">Secreted</keyword>
<reference evidence="8 9" key="1">
    <citation type="submission" date="2016-09" db="EMBL/GenBank/DDBJ databases">
        <title>Complete genome sequence of the Lysinibacillus sphaericus LMG 22257, a specie of Bacillus with ureolytic activity that can effectively biodeposit calcium carbonate.</title>
        <authorList>
            <person name="Yan W."/>
        </authorList>
    </citation>
    <scope>NUCLEOTIDE SEQUENCE [LARGE SCALE GENOMIC DNA]</scope>
    <source>
        <strain evidence="8 9">LMG 22257</strain>
    </source>
</reference>
<organism evidence="8 9">
    <name type="scientific">Sporosarcina ureilytica</name>
    <dbReference type="NCBI Taxonomy" id="298596"/>
    <lineage>
        <taxon>Bacteria</taxon>
        <taxon>Bacillati</taxon>
        <taxon>Bacillota</taxon>
        <taxon>Bacilli</taxon>
        <taxon>Bacillales</taxon>
        <taxon>Caryophanaceae</taxon>
        <taxon>Sporosarcina</taxon>
    </lineage>
</organism>
<comment type="similarity">
    <text evidence="1 5">Belongs to the FliD family.</text>
</comment>
<feature type="coiled-coil region" evidence="5">
    <location>
        <begin position="441"/>
        <end position="486"/>
    </location>
</feature>
<evidence type="ECO:0000313" key="9">
    <source>
        <dbReference type="Proteomes" id="UP000185746"/>
    </source>
</evidence>
<feature type="domain" description="Flagellar hook-associated protein 2 N-terminal" evidence="6">
    <location>
        <begin position="8"/>
        <end position="104"/>
    </location>
</feature>
<proteinExistence type="inferred from homology"/>
<name>A0A1D8JKN7_9BACL</name>
<dbReference type="InterPro" id="IPR040026">
    <property type="entry name" value="FliD"/>
</dbReference>
<keyword evidence="3 5" id="KW-0175">Coiled coil</keyword>
<sequence>MRISGLASGIDTESIINDMMRAHRFPLNKITQKKQFVEWQVDDYRSVNKDVRSMWDNLFKMTQSSTYMAKTVNVSNENAVGIRALSASSEFSGTIEVERLAKAATWQTEAANKDLKEKSNFRELIESDTIAIKTPDGETKVFEIGEQESIKSVVDRLNKDSNVNVFFDERSGRLGMTAKNTGAGEIEVFIPADPEKPGEPGDPDNTWVEKSGGQPGQDAKFTLNGMDNMERSSNTFEINGFEITLKEVTNSPVTFNSAADVDKVFDTVKKFVDDYNDLIKNLNSKVRETRYRDYHPLSTEEKADMKEKEIELWEEKAKSGTLRNDSIIQSMLQNMRLALSSSVKEPKDSKSGIILADIGITTSNDHLANGMLEIDEKKLREVISTDPNKVYELLGRSGSDTNDPGLIHSVRTALKKGNDAISNRAGSSGAANESFPIGRNIKQMDEQIERFENRLKKMEERYYKQFTAMEQAMQRANSQAEQLMNALGGLMM</sequence>
<dbReference type="Pfam" id="PF07195">
    <property type="entry name" value="FliD_C"/>
    <property type="match status" value="1"/>
</dbReference>